<dbReference type="Pfam" id="PF13966">
    <property type="entry name" value="zf-RVT"/>
    <property type="match status" value="1"/>
</dbReference>
<organism evidence="3 4">
    <name type="scientific">Handroanthus impetiginosus</name>
    <dbReference type="NCBI Taxonomy" id="429701"/>
    <lineage>
        <taxon>Eukaryota</taxon>
        <taxon>Viridiplantae</taxon>
        <taxon>Streptophyta</taxon>
        <taxon>Embryophyta</taxon>
        <taxon>Tracheophyta</taxon>
        <taxon>Spermatophyta</taxon>
        <taxon>Magnoliopsida</taxon>
        <taxon>eudicotyledons</taxon>
        <taxon>Gunneridae</taxon>
        <taxon>Pentapetalae</taxon>
        <taxon>asterids</taxon>
        <taxon>lamiids</taxon>
        <taxon>Lamiales</taxon>
        <taxon>Bignoniaceae</taxon>
        <taxon>Crescentiina</taxon>
        <taxon>Tabebuia alliance</taxon>
        <taxon>Handroanthus</taxon>
    </lineage>
</organism>
<dbReference type="PANTHER" id="PTHR47723:SF19">
    <property type="entry name" value="POLYNUCLEOTIDYL TRANSFERASE, RIBONUCLEASE H-LIKE SUPERFAMILY PROTEIN"/>
    <property type="match status" value="1"/>
</dbReference>
<dbReference type="EMBL" id="NKXS01001646">
    <property type="protein sequence ID" value="PIN17586.1"/>
    <property type="molecule type" value="Genomic_DNA"/>
</dbReference>
<evidence type="ECO:0000259" key="1">
    <source>
        <dbReference type="Pfam" id="PF13456"/>
    </source>
</evidence>
<dbReference type="PANTHER" id="PTHR47723">
    <property type="entry name" value="OS05G0353850 PROTEIN"/>
    <property type="match status" value="1"/>
</dbReference>
<reference evidence="4" key="1">
    <citation type="journal article" date="2018" name="Gigascience">
        <title>Genome assembly of the Pink Ipe (Handroanthus impetiginosus, Bignoniaceae), a highly valued, ecologically keystone Neotropical timber forest tree.</title>
        <authorList>
            <person name="Silva-Junior O.B."/>
            <person name="Grattapaglia D."/>
            <person name="Novaes E."/>
            <person name="Collevatti R.G."/>
        </authorList>
    </citation>
    <scope>NUCLEOTIDE SEQUENCE [LARGE SCALE GENOMIC DNA]</scope>
    <source>
        <strain evidence="4">cv. UFG-1</strain>
    </source>
</reference>
<dbReference type="AlphaFoldDB" id="A0A2G9HJ75"/>
<feature type="domain" description="RNase H type-1" evidence="1">
    <location>
        <begin position="437"/>
        <end position="557"/>
    </location>
</feature>
<sequence>MNFLHSYEAASGQLINQTKSTFATRTRCPNHIIRQLKRITGFIHQSLPVTYLGAPLYVGNRKALLYTELLDKVRTKLRGWTKSTLSHGGRLLLIKKGGFGVRKLLDVVNAFSCKLWWLFRLQNSLWAKFTKAKYAPDGISVNYKIPASASPIWRRIFRWKEAVDTHIFWKIGSGALHFWTDHWCGDAAFNHGIDAISNTADPVANFWTTTGEWDVAKLNNVLPSELVDIVLDVPIYKDEKDHPIWKLSHNGNFTTKSVWELLRAKGDCNNLLEHLWITSVPPTISIFIWRLLHDTIPVDTRLQHKGIALASKCHCCKQVETLQHLFTTSDVAVEVWSFFCHIFHVHMPTPNSIVSMLAMWRNSTPFVIIGHIRIVTPLLVFWHIWGARNDAKHRNKPFRARRIIQKVLQQLYHIYMANKFKFRHWRGDPTHGQWKMNTDGAAKAGTGVAGAGGILLDHTGTALFAFTYFIGSGSSLEAELTAIFRGLHLAIARGHTNLWLETDSQVALHLIHGTQQVSWKLLYLIEGIRQLMQHFQINASHIYREGNRPADNLANMACNTRQSLVLQSEEFSRELRSLIMFDKWNLPSFRFN</sequence>
<dbReference type="Gene3D" id="3.30.420.10">
    <property type="entry name" value="Ribonuclease H-like superfamily/Ribonuclease H"/>
    <property type="match status" value="1"/>
</dbReference>
<dbReference type="Pfam" id="PF13456">
    <property type="entry name" value="RVT_3"/>
    <property type="match status" value="1"/>
</dbReference>
<dbReference type="InterPro" id="IPR026960">
    <property type="entry name" value="RVT-Znf"/>
</dbReference>
<evidence type="ECO:0000313" key="4">
    <source>
        <dbReference type="Proteomes" id="UP000231279"/>
    </source>
</evidence>
<evidence type="ECO:0000259" key="2">
    <source>
        <dbReference type="Pfam" id="PF13966"/>
    </source>
</evidence>
<protein>
    <submittedName>
        <fullName evidence="3">Uncharacterized protein</fullName>
    </submittedName>
</protein>
<keyword evidence="4" id="KW-1185">Reference proteome</keyword>
<dbReference type="CDD" id="cd06222">
    <property type="entry name" value="RNase_H_like"/>
    <property type="match status" value="1"/>
</dbReference>
<dbReference type="InterPro" id="IPR012337">
    <property type="entry name" value="RNaseH-like_sf"/>
</dbReference>
<feature type="domain" description="Reverse transcriptase zinc-binding" evidence="2">
    <location>
        <begin position="253"/>
        <end position="336"/>
    </location>
</feature>
<accession>A0A2G9HJ75</accession>
<dbReference type="GO" id="GO:0004523">
    <property type="term" value="F:RNA-DNA hybrid ribonuclease activity"/>
    <property type="evidence" value="ECO:0007669"/>
    <property type="project" value="InterPro"/>
</dbReference>
<gene>
    <name evidence="3" type="ORF">CDL12_09767</name>
</gene>
<proteinExistence type="predicted"/>
<name>A0A2G9HJ75_9LAMI</name>
<dbReference type="OrthoDB" id="914170at2759"/>
<comment type="caution">
    <text evidence="3">The sequence shown here is derived from an EMBL/GenBank/DDBJ whole genome shotgun (WGS) entry which is preliminary data.</text>
</comment>
<dbReference type="SUPFAM" id="SSF53098">
    <property type="entry name" value="Ribonuclease H-like"/>
    <property type="match status" value="1"/>
</dbReference>
<dbReference type="Proteomes" id="UP000231279">
    <property type="component" value="Unassembled WGS sequence"/>
</dbReference>
<dbReference type="InterPro" id="IPR002156">
    <property type="entry name" value="RNaseH_domain"/>
</dbReference>
<dbReference type="InterPro" id="IPR053151">
    <property type="entry name" value="RNase_H-like"/>
</dbReference>
<dbReference type="InterPro" id="IPR036397">
    <property type="entry name" value="RNaseH_sf"/>
</dbReference>
<dbReference type="InterPro" id="IPR044730">
    <property type="entry name" value="RNase_H-like_dom_plant"/>
</dbReference>
<dbReference type="GO" id="GO:0003676">
    <property type="term" value="F:nucleic acid binding"/>
    <property type="evidence" value="ECO:0007669"/>
    <property type="project" value="InterPro"/>
</dbReference>
<evidence type="ECO:0000313" key="3">
    <source>
        <dbReference type="EMBL" id="PIN17586.1"/>
    </source>
</evidence>
<dbReference type="STRING" id="429701.A0A2G9HJ75"/>